<feature type="chain" id="PRO_5018306742" evidence="3">
    <location>
        <begin position="24"/>
        <end position="302"/>
    </location>
</feature>
<name>A0A3N2BA05_9MICO</name>
<feature type="signal peptide" evidence="3">
    <location>
        <begin position="1"/>
        <end position="23"/>
    </location>
</feature>
<evidence type="ECO:0000256" key="3">
    <source>
        <dbReference type="SAM" id="SignalP"/>
    </source>
</evidence>
<reference evidence="5 6" key="1">
    <citation type="submission" date="2018-11" db="EMBL/GenBank/DDBJ databases">
        <title>Sequencing the genomes of 1000 actinobacteria strains.</title>
        <authorList>
            <person name="Klenk H.-P."/>
        </authorList>
    </citation>
    <scope>NUCLEOTIDE SEQUENCE [LARGE SCALE GENOMIC DNA]</scope>
    <source>
        <strain evidence="5 6">DSM 11294</strain>
    </source>
</reference>
<feature type="region of interest" description="Disordered" evidence="2">
    <location>
        <begin position="279"/>
        <end position="302"/>
    </location>
</feature>
<accession>A0A3N2BA05</accession>
<dbReference type="AlphaFoldDB" id="A0A3N2BA05"/>
<evidence type="ECO:0000256" key="2">
    <source>
        <dbReference type="SAM" id="MobiDB-lite"/>
    </source>
</evidence>
<dbReference type="PANTHER" id="PTHR35936:SF17">
    <property type="entry name" value="ARGININE-BINDING EXTRACELLULAR PROTEIN ARTP"/>
    <property type="match status" value="1"/>
</dbReference>
<evidence type="ECO:0000259" key="4">
    <source>
        <dbReference type="SMART" id="SM00062"/>
    </source>
</evidence>
<evidence type="ECO:0000313" key="6">
    <source>
        <dbReference type="Proteomes" id="UP000280668"/>
    </source>
</evidence>
<feature type="domain" description="Solute-binding protein family 3/N-terminal" evidence="4">
    <location>
        <begin position="45"/>
        <end position="283"/>
    </location>
</feature>
<dbReference type="SUPFAM" id="SSF53850">
    <property type="entry name" value="Periplasmic binding protein-like II"/>
    <property type="match status" value="1"/>
</dbReference>
<evidence type="ECO:0000313" key="5">
    <source>
        <dbReference type="EMBL" id="ROR72028.1"/>
    </source>
</evidence>
<gene>
    <name evidence="5" type="ORF">EDD31_0373</name>
</gene>
<dbReference type="InterPro" id="IPR001638">
    <property type="entry name" value="Solute-binding_3/MltF_N"/>
</dbReference>
<proteinExistence type="predicted"/>
<keyword evidence="6" id="KW-1185">Reference proteome</keyword>
<dbReference type="SMART" id="SM00062">
    <property type="entry name" value="PBPb"/>
    <property type="match status" value="1"/>
</dbReference>
<dbReference type="Gene3D" id="3.40.190.10">
    <property type="entry name" value="Periplasmic binding protein-like II"/>
    <property type="match status" value="2"/>
</dbReference>
<organism evidence="5 6">
    <name type="scientific">Bogoriella caseilytica</name>
    <dbReference type="NCBI Taxonomy" id="56055"/>
    <lineage>
        <taxon>Bacteria</taxon>
        <taxon>Bacillati</taxon>
        <taxon>Actinomycetota</taxon>
        <taxon>Actinomycetes</taxon>
        <taxon>Micrococcales</taxon>
        <taxon>Bogoriellaceae</taxon>
        <taxon>Bogoriella</taxon>
    </lineage>
</organism>
<protein>
    <submittedName>
        <fullName evidence="5">Amino acid ABC transporter substrate-binding protein (PAAT family)</fullName>
    </submittedName>
</protein>
<dbReference type="EMBL" id="RKHK01000001">
    <property type="protein sequence ID" value="ROR72028.1"/>
    <property type="molecule type" value="Genomic_DNA"/>
</dbReference>
<evidence type="ECO:0000256" key="1">
    <source>
        <dbReference type="ARBA" id="ARBA00022729"/>
    </source>
</evidence>
<feature type="compositionally biased region" description="Acidic residues" evidence="2">
    <location>
        <begin position="281"/>
        <end position="293"/>
    </location>
</feature>
<keyword evidence="1 3" id="KW-0732">Signal</keyword>
<sequence length="302" mass="32027">MTSTTRRRGVALAASAGMLAAVAACTATDGEGGGDALEALQDEGTITVAYAGEEPYSWDRDGELAGASIALQEEIWAELGVDNVEGVLTEWDQLIPGLNAGRFDVVAAGMSITPERCEEAIFSEPEIMYYTSLMVEEGNPYGLQNMQDVQAAVEDEGITLAVMSGAVEYFYADDLGIDTLDVGSPQDGMDAVTGGRADVFALTGASLHAMWDNNPDAGIEVTDPFVADIPNEDGELVAQISPGATVFRPEDTELRDAYNEVLVDITGDADTFESVVGEYGFGEDERPDPEYTAEEFCSGELP</sequence>
<dbReference type="RefSeq" id="WP_123304987.1">
    <property type="nucleotide sequence ID" value="NZ_RKHK01000001.1"/>
</dbReference>
<dbReference type="OrthoDB" id="9768183at2"/>
<dbReference type="Proteomes" id="UP000280668">
    <property type="component" value="Unassembled WGS sequence"/>
</dbReference>
<dbReference type="Pfam" id="PF00497">
    <property type="entry name" value="SBP_bac_3"/>
    <property type="match status" value="1"/>
</dbReference>
<comment type="caution">
    <text evidence="5">The sequence shown here is derived from an EMBL/GenBank/DDBJ whole genome shotgun (WGS) entry which is preliminary data.</text>
</comment>
<dbReference type="PROSITE" id="PS51257">
    <property type="entry name" value="PROKAR_LIPOPROTEIN"/>
    <property type="match status" value="1"/>
</dbReference>
<dbReference type="PANTHER" id="PTHR35936">
    <property type="entry name" value="MEMBRANE-BOUND LYTIC MUREIN TRANSGLYCOSYLASE F"/>
    <property type="match status" value="1"/>
</dbReference>